<evidence type="ECO:0000259" key="5">
    <source>
        <dbReference type="PROSITE" id="PS50977"/>
    </source>
</evidence>
<protein>
    <recommendedName>
        <fullName evidence="5">HTH tetR-type domain-containing protein</fullName>
    </recommendedName>
</protein>
<dbReference type="GO" id="GO:0003677">
    <property type="term" value="F:DNA binding"/>
    <property type="evidence" value="ECO:0007669"/>
    <property type="project" value="UniProtKB-UniRule"/>
</dbReference>
<evidence type="ECO:0000256" key="2">
    <source>
        <dbReference type="ARBA" id="ARBA00023125"/>
    </source>
</evidence>
<gene>
    <name evidence="6" type="ORF">BXP70_19155</name>
</gene>
<keyword evidence="2 4" id="KW-0238">DNA-binding</keyword>
<dbReference type="Gene3D" id="1.10.357.10">
    <property type="entry name" value="Tetracycline Repressor, domain 2"/>
    <property type="match status" value="1"/>
</dbReference>
<dbReference type="InterPro" id="IPR001647">
    <property type="entry name" value="HTH_TetR"/>
</dbReference>
<reference evidence="6 7" key="1">
    <citation type="submission" date="2017-01" db="EMBL/GenBank/DDBJ databases">
        <title>A new Hymenobacter.</title>
        <authorList>
            <person name="Liang Y."/>
            <person name="Feng F."/>
        </authorList>
    </citation>
    <scope>NUCLEOTIDE SEQUENCE [LARGE SCALE GENOMIC DNA]</scope>
    <source>
        <strain evidence="6">MIMBbqt21</strain>
    </source>
</reference>
<dbReference type="Pfam" id="PF00440">
    <property type="entry name" value="TetR_N"/>
    <property type="match status" value="1"/>
</dbReference>
<evidence type="ECO:0000256" key="4">
    <source>
        <dbReference type="PROSITE-ProRule" id="PRU00335"/>
    </source>
</evidence>
<sequence>MKALRPLSNTREKIVGLAQNYIQGIGYHSFNYRQIAADLSIKNASIHHYFPAKDDLGLAVIEQAKADFAAATESWASKSPTARVEALLGIYRHYLEDGRKLCIVGSFGACYQDISPALQKAIDSHVEQIATWLTATFAEGLRTGEFKFAGTAEAMTSGWTSTLVGSLSIGRTHGAKHFEQALDYLRQSIR</sequence>
<dbReference type="OrthoDB" id="9809772at2"/>
<evidence type="ECO:0000256" key="1">
    <source>
        <dbReference type="ARBA" id="ARBA00023015"/>
    </source>
</evidence>
<dbReference type="AlphaFoldDB" id="A0A243WAH4"/>
<evidence type="ECO:0000313" key="6">
    <source>
        <dbReference type="EMBL" id="OUJ72370.1"/>
    </source>
</evidence>
<organism evidence="6 7">
    <name type="scientific">Hymenobacter crusticola</name>
    <dbReference type="NCBI Taxonomy" id="1770526"/>
    <lineage>
        <taxon>Bacteria</taxon>
        <taxon>Pseudomonadati</taxon>
        <taxon>Bacteroidota</taxon>
        <taxon>Cytophagia</taxon>
        <taxon>Cytophagales</taxon>
        <taxon>Hymenobacteraceae</taxon>
        <taxon>Hymenobacter</taxon>
    </lineage>
</organism>
<keyword evidence="1" id="KW-0805">Transcription regulation</keyword>
<evidence type="ECO:0000256" key="3">
    <source>
        <dbReference type="ARBA" id="ARBA00023163"/>
    </source>
</evidence>
<keyword evidence="3" id="KW-0804">Transcription</keyword>
<name>A0A243WAH4_9BACT</name>
<proteinExistence type="predicted"/>
<dbReference type="PROSITE" id="PS50977">
    <property type="entry name" value="HTH_TETR_2"/>
    <property type="match status" value="1"/>
</dbReference>
<accession>A0A243WAH4</accession>
<dbReference type="SUPFAM" id="SSF48498">
    <property type="entry name" value="Tetracyclin repressor-like, C-terminal domain"/>
    <property type="match status" value="1"/>
</dbReference>
<dbReference type="Proteomes" id="UP000194873">
    <property type="component" value="Unassembled WGS sequence"/>
</dbReference>
<feature type="DNA-binding region" description="H-T-H motif" evidence="4">
    <location>
        <begin position="31"/>
        <end position="50"/>
    </location>
</feature>
<dbReference type="RefSeq" id="WP_086595714.1">
    <property type="nucleotide sequence ID" value="NZ_MTSE01000011.1"/>
</dbReference>
<dbReference type="PANTHER" id="PTHR47506">
    <property type="entry name" value="TRANSCRIPTIONAL REGULATORY PROTEIN"/>
    <property type="match status" value="1"/>
</dbReference>
<dbReference type="InterPro" id="IPR009057">
    <property type="entry name" value="Homeodomain-like_sf"/>
</dbReference>
<dbReference type="EMBL" id="MTSE01000011">
    <property type="protein sequence ID" value="OUJ72370.1"/>
    <property type="molecule type" value="Genomic_DNA"/>
</dbReference>
<feature type="domain" description="HTH tetR-type" evidence="5">
    <location>
        <begin position="8"/>
        <end position="68"/>
    </location>
</feature>
<comment type="caution">
    <text evidence="6">The sequence shown here is derived from an EMBL/GenBank/DDBJ whole genome shotgun (WGS) entry which is preliminary data.</text>
</comment>
<dbReference type="InterPro" id="IPR036271">
    <property type="entry name" value="Tet_transcr_reg_TetR-rel_C_sf"/>
</dbReference>
<dbReference type="SUPFAM" id="SSF46689">
    <property type="entry name" value="Homeodomain-like"/>
    <property type="match status" value="1"/>
</dbReference>
<evidence type="ECO:0000313" key="7">
    <source>
        <dbReference type="Proteomes" id="UP000194873"/>
    </source>
</evidence>
<dbReference type="PANTHER" id="PTHR47506:SF3">
    <property type="entry name" value="HTH-TYPE TRANSCRIPTIONAL REGULATOR LMRA"/>
    <property type="match status" value="1"/>
</dbReference>
<keyword evidence="7" id="KW-1185">Reference proteome</keyword>